<sequence length="55" mass="6056">MKDIFTIDANVIYDFYLTGGVKVTGTVIDVCDNGIILSDGTRVVQTHIIMFVPHV</sequence>
<dbReference type="KEGG" id="vg:22111074"/>
<evidence type="ECO:0000313" key="1">
    <source>
        <dbReference type="EMBL" id="AIT13931.1"/>
    </source>
</evidence>
<organism evidence="1 2">
    <name type="scientific">Escherichia phage 121Q</name>
    <dbReference type="NCBI Taxonomy" id="1555202"/>
    <lineage>
        <taxon>Viruses</taxon>
        <taxon>Duplodnaviria</taxon>
        <taxon>Heunggongvirae</taxon>
        <taxon>Uroviricota</taxon>
        <taxon>Caudoviricetes</taxon>
        <taxon>Asteriusvirus</taxon>
        <taxon>Asteriusvirus av121Q</taxon>
    </lineage>
</organism>
<keyword evidence="2" id="KW-1185">Reference proteome</keyword>
<proteinExistence type="predicted"/>
<evidence type="ECO:0000313" key="2">
    <source>
        <dbReference type="Proteomes" id="UP000029889"/>
    </source>
</evidence>
<dbReference type="EMBL" id="KM507819">
    <property type="protein sequence ID" value="AIT13931.1"/>
    <property type="molecule type" value="Genomic_DNA"/>
</dbReference>
<protein>
    <submittedName>
        <fullName evidence="1">Uncharacterized protein</fullName>
    </submittedName>
</protein>
<dbReference type="GeneID" id="22111074"/>
<dbReference type="Proteomes" id="UP000029889">
    <property type="component" value="Segment"/>
</dbReference>
<dbReference type="RefSeq" id="YP_009101628.1">
    <property type="nucleotide sequence ID" value="NC_025447.1"/>
</dbReference>
<accession>A0A097EWZ3</accession>
<reference evidence="1 2" key="1">
    <citation type="submission" date="2014-09" db="EMBL/GenBank/DDBJ databases">
        <authorList>
            <person name="Lapin J.S."/>
            <person name="Pope W.H."/>
            <person name="Hua J."/>
            <person name="Ford M.E."/>
            <person name="Conway J.F."/>
            <person name="Hatfull G.F."/>
            <person name="Hendrix R.W."/>
        </authorList>
    </citation>
    <scope>NUCLEOTIDE SEQUENCE [LARGE SCALE GENOMIC DNA]</scope>
</reference>
<name>A0A097EWZ3_9CAUD</name>
<gene>
    <name evidence="1" type="primary">34</name>
    <name evidence="1" type="ORF">PBI_121Q_34</name>
</gene>